<evidence type="ECO:0000313" key="2">
    <source>
        <dbReference type="Proteomes" id="UP000300142"/>
    </source>
</evidence>
<dbReference type="RefSeq" id="WP_137668094.1">
    <property type="nucleotide sequence ID" value="NZ_BJCE01000116.1"/>
</dbReference>
<dbReference type="Proteomes" id="UP000300142">
    <property type="component" value="Unassembled WGS sequence"/>
</dbReference>
<sequence>MNQQKSLEQLEANYWGESPEDAPRLVKECYKLRKKPIHALDTEEIRILISQEIGLNYVIPLAIRSLEKDILVAGDFYPGDLLLALLRIDSKTWGNHELLRQKLKKIINNQINKLESTLLNQEIKEDIKKNIDDFLKS</sequence>
<dbReference type="AlphaFoldDB" id="A0A480A0V8"/>
<reference evidence="2" key="1">
    <citation type="submission" date="2019-02" db="EMBL/GenBank/DDBJ databases">
        <title>Draft genome sequence of Sphaerospermopsis reniformis NIES-1949.</title>
        <authorList>
            <person name="Yamaguchi H."/>
            <person name="Suzuki S."/>
            <person name="Kawachi M."/>
        </authorList>
    </citation>
    <scope>NUCLEOTIDE SEQUENCE [LARGE SCALE GENOMIC DNA]</scope>
    <source>
        <strain evidence="2">NIES-1949</strain>
    </source>
</reference>
<dbReference type="InterPro" id="IPR040547">
    <property type="entry name" value="CdiI"/>
</dbReference>
<gene>
    <name evidence="1" type="ORF">SR1949_32150</name>
</gene>
<dbReference type="EMBL" id="BJCE01000116">
    <property type="protein sequence ID" value="GCL38102.1"/>
    <property type="molecule type" value="Genomic_DNA"/>
</dbReference>
<organism evidence="1 2">
    <name type="scientific">Sphaerospermopsis reniformis</name>
    <dbReference type="NCBI Taxonomy" id="531300"/>
    <lineage>
        <taxon>Bacteria</taxon>
        <taxon>Bacillati</taxon>
        <taxon>Cyanobacteriota</taxon>
        <taxon>Cyanophyceae</taxon>
        <taxon>Nostocales</taxon>
        <taxon>Aphanizomenonaceae</taxon>
        <taxon>Sphaerospermopsis</taxon>
    </lineage>
</organism>
<evidence type="ECO:0000313" key="1">
    <source>
        <dbReference type="EMBL" id="GCL38102.1"/>
    </source>
</evidence>
<proteinExistence type="predicted"/>
<dbReference type="CDD" id="cd20691">
    <property type="entry name" value="CdiI_EC536-like"/>
    <property type="match status" value="1"/>
</dbReference>
<dbReference type="Pfam" id="PF18616">
    <property type="entry name" value="CdiI_3"/>
    <property type="match status" value="1"/>
</dbReference>
<keyword evidence="2" id="KW-1185">Reference proteome</keyword>
<name>A0A480A0V8_9CYAN</name>
<accession>A0A480A0V8</accession>
<protein>
    <submittedName>
        <fullName evidence="1">Uncharacterized protein</fullName>
    </submittedName>
</protein>
<comment type="caution">
    <text evidence="1">The sequence shown here is derived from an EMBL/GenBank/DDBJ whole genome shotgun (WGS) entry which is preliminary data.</text>
</comment>